<feature type="domain" description="FIST" evidence="2">
    <location>
        <begin position="53"/>
        <end position="278"/>
    </location>
</feature>
<keyword evidence="5" id="KW-1185">Reference proteome</keyword>
<comment type="caution">
    <text evidence="4">The sequence shown here is derived from an EMBL/GenBank/DDBJ whole genome shotgun (WGS) entry which is preliminary data.</text>
</comment>
<dbReference type="PANTHER" id="PTHR14939:SF5">
    <property type="entry name" value="F-BOX ONLY PROTEIN 22"/>
    <property type="match status" value="1"/>
</dbReference>
<organism evidence="4 5">
    <name type="scientific">Pelagomonas calceolata</name>
    <dbReference type="NCBI Taxonomy" id="35677"/>
    <lineage>
        <taxon>Eukaryota</taxon>
        <taxon>Sar</taxon>
        <taxon>Stramenopiles</taxon>
        <taxon>Ochrophyta</taxon>
        <taxon>Pelagophyceae</taxon>
        <taxon>Pelagomonadales</taxon>
        <taxon>Pelagomonadaceae</taxon>
        <taxon>Pelagomonas</taxon>
    </lineage>
</organism>
<dbReference type="AlphaFoldDB" id="A0A8J2SGQ8"/>
<feature type="domain" description="FIST C-domain" evidence="3">
    <location>
        <begin position="290"/>
        <end position="462"/>
    </location>
</feature>
<evidence type="ECO:0000313" key="5">
    <source>
        <dbReference type="Proteomes" id="UP000789595"/>
    </source>
</evidence>
<dbReference type="SMART" id="SM01204">
    <property type="entry name" value="FIST_C"/>
    <property type="match status" value="1"/>
</dbReference>
<dbReference type="EMBL" id="CAKKNE010000003">
    <property type="protein sequence ID" value="CAH0371615.1"/>
    <property type="molecule type" value="Genomic_DNA"/>
</dbReference>
<protein>
    <recommendedName>
        <fullName evidence="6">FIST domain-containing protein</fullName>
    </recommendedName>
</protein>
<dbReference type="InterPro" id="IPR013702">
    <property type="entry name" value="FIST_domain_N"/>
</dbReference>
<dbReference type="SMART" id="SM00897">
    <property type="entry name" value="FIST"/>
    <property type="match status" value="1"/>
</dbReference>
<evidence type="ECO:0008006" key="6">
    <source>
        <dbReference type="Google" id="ProtNLM"/>
    </source>
</evidence>
<dbReference type="Pfam" id="PF10442">
    <property type="entry name" value="FIST_C"/>
    <property type="match status" value="1"/>
</dbReference>
<dbReference type="Pfam" id="PF08495">
    <property type="entry name" value="FIST"/>
    <property type="match status" value="1"/>
</dbReference>
<dbReference type="Proteomes" id="UP000789595">
    <property type="component" value="Unassembled WGS sequence"/>
</dbReference>
<evidence type="ECO:0000313" key="4">
    <source>
        <dbReference type="EMBL" id="CAH0371615.1"/>
    </source>
</evidence>
<accession>A0A8J2SGQ8</accession>
<name>A0A8J2SGQ8_9STRA</name>
<evidence type="ECO:0000256" key="1">
    <source>
        <dbReference type="SAM" id="MobiDB-lite"/>
    </source>
</evidence>
<gene>
    <name evidence="4" type="ORF">PECAL_3P15660</name>
</gene>
<proteinExistence type="predicted"/>
<sequence>MTSLLLLVCAAHAFVPSPPTRQPRRRRATQTHAIRNWWSGASSDRDWRSALREACAGVAAVLGEADDDDAVLALCFASRGHAPYIGSIGEAFDEEVGDRATSVALIGGGVVGGAGDEREDGATNEQRQTDNSEAASHLSVLVGVLPKGSSIEAASFAPDKTPPPKNKAERWQALLGDAPRACLVFADPSARWLGRSCGALDAHFPDCVVGGGLTCGSGATMALGGALLPAGATCVLALSGPRLRVDCVASQGCAPVGDVYEVTRAARSQVVAEIDGRPPAVTLDKVMRGATDRERELLKRGALVGLRPAAASRLSGGGSYSKDGDEEAADWLVRQIIGQVPSVREQMSWSNRMSGIQYTARRVSDAGLAVDAEVRAGDEVRFHVRDATAAKNDLDLQLRRYALERAYTGQAGSVDACLVIPCVGRGRLLFGESGSDTRTIGAALGGQAAVGGFFANGELGPVGAVVGSASAPVYRRRTHQHDYAVVAVVFGEADPE</sequence>
<dbReference type="InterPro" id="IPR019494">
    <property type="entry name" value="FIST_C"/>
</dbReference>
<dbReference type="PANTHER" id="PTHR14939">
    <property type="entry name" value="F-BOX ONLY PROTEIN 22"/>
    <property type="match status" value="1"/>
</dbReference>
<dbReference type="OrthoDB" id="509497at2759"/>
<evidence type="ECO:0000259" key="3">
    <source>
        <dbReference type="SMART" id="SM01204"/>
    </source>
</evidence>
<feature type="region of interest" description="Disordered" evidence="1">
    <location>
        <begin position="111"/>
        <end position="133"/>
    </location>
</feature>
<evidence type="ECO:0000259" key="2">
    <source>
        <dbReference type="SMART" id="SM00897"/>
    </source>
</evidence>
<feature type="compositionally biased region" description="Polar residues" evidence="1">
    <location>
        <begin position="123"/>
        <end position="133"/>
    </location>
</feature>
<reference evidence="4" key="1">
    <citation type="submission" date="2021-11" db="EMBL/GenBank/DDBJ databases">
        <authorList>
            <consortium name="Genoscope - CEA"/>
            <person name="William W."/>
        </authorList>
    </citation>
    <scope>NUCLEOTIDE SEQUENCE</scope>
</reference>